<name>A0A066RS35_9GAMM</name>
<dbReference type="PANTHER" id="PTHR34512:SF30">
    <property type="entry name" value="OUTER MEMBRANE PROTEIN ASSEMBLY FACTOR BAMB"/>
    <property type="match status" value="1"/>
</dbReference>
<accession>A0A066RS35</accession>
<dbReference type="SUPFAM" id="SSF50998">
    <property type="entry name" value="Quinoprotein alcohol dehydrogenase-like"/>
    <property type="match status" value="1"/>
</dbReference>
<keyword evidence="4" id="KW-0449">Lipoprotein</keyword>
<proteinExistence type="inferred from homology"/>
<sequence length="386" mass="41622">MRKRLKQAVALAVTLSVLSGCASEEEAVQMAPLPVVENQQFKPVQDWTRNIDDGVQHFYSRLAPVTGYGKLFVASRSGMVQALDPSTGKQIWEHQVSAEENAKLSGGLSVAYNQVFIGSENAEVIALDAETGEEVWRVDVDGEVLAKPLADEGMVMVNTSRGILQAMDAQTGVTKWQISSDVPTLTLRGDSAPVSISGGVFWGQANGRLAGAFIRNGQLIWQQPIGQPQGATEIDRLVDVDAAPVVEGDRLYTAGYNGNLVAIDLRSGQQVWKRNYSSATDFVINSGLLFLVTADDHLVAVDIRSGTELWQNTELSHRILSAPSVISGKLVVGDSLGYLHWLDPRSGEFVAQQQTDGSGITVPPLALADGYLVVTREGKLSKMHLP</sequence>
<evidence type="ECO:0000256" key="1">
    <source>
        <dbReference type="ARBA" id="ARBA00022729"/>
    </source>
</evidence>
<keyword evidence="2 4" id="KW-0472">Membrane</keyword>
<keyword evidence="8" id="KW-1185">Reference proteome</keyword>
<gene>
    <name evidence="4" type="primary">bamB</name>
    <name evidence="7" type="ORF">EA58_09450</name>
</gene>
<dbReference type="Proteomes" id="UP000027192">
    <property type="component" value="Unassembled WGS sequence"/>
</dbReference>
<keyword evidence="3 4" id="KW-0998">Cell outer membrane</keyword>
<evidence type="ECO:0000256" key="2">
    <source>
        <dbReference type="ARBA" id="ARBA00023136"/>
    </source>
</evidence>
<comment type="function">
    <text evidence="4">Part of the outer membrane protein assembly complex, which is involved in assembly and insertion of beta-barrel proteins into the outer membrane.</text>
</comment>
<evidence type="ECO:0000256" key="5">
    <source>
        <dbReference type="SAM" id="SignalP"/>
    </source>
</evidence>
<dbReference type="InterPro" id="IPR015943">
    <property type="entry name" value="WD40/YVTN_repeat-like_dom_sf"/>
</dbReference>
<comment type="similarity">
    <text evidence="4">Belongs to the BamB family.</text>
</comment>
<reference evidence="7 8" key="1">
    <citation type="submission" date="2014-04" db="EMBL/GenBank/DDBJ databases">
        <title>Draft genome sequence of Photobacterium halotolerans S2753: a solonamide, ngercheumicin and holomycin producer.</title>
        <authorList>
            <person name="Machado H.R."/>
            <person name="Gram L."/>
        </authorList>
    </citation>
    <scope>NUCLEOTIDE SEQUENCE [LARGE SCALE GENOMIC DNA]</scope>
    <source>
        <strain evidence="7 8">S2753</strain>
    </source>
</reference>
<dbReference type="EMBL" id="JMIB01000017">
    <property type="protein sequence ID" value="KDM91941.1"/>
    <property type="molecule type" value="Genomic_DNA"/>
</dbReference>
<dbReference type="AlphaFoldDB" id="A0A066RS35"/>
<keyword evidence="4" id="KW-0564">Palmitate</keyword>
<dbReference type="RefSeq" id="WP_036751558.1">
    <property type="nucleotide sequence ID" value="NZ_JAGSGC010000001.1"/>
</dbReference>
<comment type="subunit">
    <text evidence="4">Part of the Bam complex.</text>
</comment>
<dbReference type="SMART" id="SM00564">
    <property type="entry name" value="PQQ"/>
    <property type="match status" value="6"/>
</dbReference>
<dbReference type="Pfam" id="PF13360">
    <property type="entry name" value="PQQ_2"/>
    <property type="match status" value="1"/>
</dbReference>
<evidence type="ECO:0000256" key="3">
    <source>
        <dbReference type="ARBA" id="ARBA00023237"/>
    </source>
</evidence>
<dbReference type="NCBIfam" id="TIGR03300">
    <property type="entry name" value="assembly_YfgL"/>
    <property type="match status" value="1"/>
</dbReference>
<dbReference type="HAMAP" id="MF_00923">
    <property type="entry name" value="OM_assembly_BamB"/>
    <property type="match status" value="1"/>
</dbReference>
<dbReference type="GO" id="GO:0009279">
    <property type="term" value="C:cell outer membrane"/>
    <property type="evidence" value="ECO:0007669"/>
    <property type="project" value="UniProtKB-SubCell"/>
</dbReference>
<evidence type="ECO:0000313" key="8">
    <source>
        <dbReference type="Proteomes" id="UP000027192"/>
    </source>
</evidence>
<protein>
    <recommendedName>
        <fullName evidence="4">Outer membrane protein assembly factor BamB</fullName>
    </recommendedName>
</protein>
<evidence type="ECO:0000313" key="7">
    <source>
        <dbReference type="EMBL" id="KDM91941.1"/>
    </source>
</evidence>
<organism evidence="7 8">
    <name type="scientific">Photobacterium galatheae</name>
    <dbReference type="NCBI Taxonomy" id="1654360"/>
    <lineage>
        <taxon>Bacteria</taxon>
        <taxon>Pseudomonadati</taxon>
        <taxon>Pseudomonadota</taxon>
        <taxon>Gammaproteobacteria</taxon>
        <taxon>Vibrionales</taxon>
        <taxon>Vibrionaceae</taxon>
        <taxon>Photobacterium</taxon>
    </lineage>
</organism>
<dbReference type="InterPro" id="IPR018391">
    <property type="entry name" value="PQQ_b-propeller_rpt"/>
</dbReference>
<comment type="subcellular location">
    <subcellularLocation>
        <location evidence="4">Cell outer membrane</location>
        <topology evidence="4">Lipid-anchor</topology>
    </subcellularLocation>
</comment>
<comment type="caution">
    <text evidence="7">The sequence shown here is derived from an EMBL/GenBank/DDBJ whole genome shotgun (WGS) entry which is preliminary data.</text>
</comment>
<dbReference type="STRING" id="1654360.EA58_09450"/>
<dbReference type="InterPro" id="IPR011047">
    <property type="entry name" value="Quinoprotein_ADH-like_sf"/>
</dbReference>
<feature type="chain" id="PRO_5008980754" description="Outer membrane protein assembly factor BamB" evidence="5">
    <location>
        <begin position="23"/>
        <end position="386"/>
    </location>
</feature>
<feature type="signal peptide" evidence="5">
    <location>
        <begin position="1"/>
        <end position="22"/>
    </location>
</feature>
<dbReference type="Gene3D" id="2.130.10.10">
    <property type="entry name" value="YVTN repeat-like/Quinoprotein amine dehydrogenase"/>
    <property type="match status" value="1"/>
</dbReference>
<evidence type="ECO:0000259" key="6">
    <source>
        <dbReference type="Pfam" id="PF13360"/>
    </source>
</evidence>
<keyword evidence="1 4" id="KW-0732">Signal</keyword>
<dbReference type="InterPro" id="IPR002372">
    <property type="entry name" value="PQQ_rpt_dom"/>
</dbReference>
<dbReference type="GO" id="GO:0051205">
    <property type="term" value="P:protein insertion into membrane"/>
    <property type="evidence" value="ECO:0007669"/>
    <property type="project" value="UniProtKB-UniRule"/>
</dbReference>
<dbReference type="OrthoDB" id="5173551at2"/>
<dbReference type="PANTHER" id="PTHR34512">
    <property type="entry name" value="CELL SURFACE PROTEIN"/>
    <property type="match status" value="1"/>
</dbReference>
<evidence type="ECO:0000256" key="4">
    <source>
        <dbReference type="HAMAP-Rule" id="MF_00923"/>
    </source>
</evidence>
<dbReference type="PROSITE" id="PS51257">
    <property type="entry name" value="PROKAR_LIPOPROTEIN"/>
    <property type="match status" value="1"/>
</dbReference>
<feature type="domain" description="Pyrrolo-quinoline quinone repeat" evidence="6">
    <location>
        <begin position="77"/>
        <end position="312"/>
    </location>
</feature>
<dbReference type="NCBIfam" id="NF008351">
    <property type="entry name" value="PRK11138.1"/>
    <property type="match status" value="1"/>
</dbReference>
<dbReference type="GO" id="GO:0043165">
    <property type="term" value="P:Gram-negative-bacterium-type cell outer membrane assembly"/>
    <property type="evidence" value="ECO:0007669"/>
    <property type="project" value="UniProtKB-UniRule"/>
</dbReference>
<dbReference type="InterPro" id="IPR017687">
    <property type="entry name" value="BamB"/>
</dbReference>